<accession>A0A4R6Q694</accession>
<dbReference type="PANTHER" id="PTHR40252">
    <property type="entry name" value="BLR0328 PROTEIN"/>
    <property type="match status" value="1"/>
</dbReference>
<evidence type="ECO:0008006" key="5">
    <source>
        <dbReference type="Google" id="ProtNLM"/>
    </source>
</evidence>
<dbReference type="AlphaFoldDB" id="A0A4R6Q694"/>
<evidence type="ECO:0000313" key="4">
    <source>
        <dbReference type="Proteomes" id="UP000295500"/>
    </source>
</evidence>
<evidence type="ECO:0000259" key="1">
    <source>
        <dbReference type="SMART" id="SM00897"/>
    </source>
</evidence>
<dbReference type="PANTHER" id="PTHR40252:SF2">
    <property type="entry name" value="BLR0328 PROTEIN"/>
    <property type="match status" value="1"/>
</dbReference>
<feature type="domain" description="FIST" evidence="1">
    <location>
        <begin position="30"/>
        <end position="226"/>
    </location>
</feature>
<dbReference type="SMART" id="SM01204">
    <property type="entry name" value="FIST_C"/>
    <property type="match status" value="1"/>
</dbReference>
<comment type="caution">
    <text evidence="3">The sequence shown here is derived from an EMBL/GenBank/DDBJ whole genome shotgun (WGS) entry which is preliminary data.</text>
</comment>
<evidence type="ECO:0000313" key="3">
    <source>
        <dbReference type="EMBL" id="TDP57296.1"/>
    </source>
</evidence>
<name>A0A4R6Q694_9FIRM</name>
<proteinExistence type="predicted"/>
<sequence length="387" mass="40692">MLNAKTGTSINADPKLAGKEAAQALKDVKDAKMAFVYSGVQYDQKELLGAIAKELPGVPLVGNTSFTGVITDQGFVSGDDGFVGIMALGDKDMAVGVAGSPKQGDARATGHKVAVEAMKKAGKTTAPDYFFMVASPGEEEFYLKGISEVIGRVPCFGGSAADNTITGEWVLYTDEMVTPEGVAVAFFYTDKKFANVYTGAYKETKKSGVITKVEDYRKICEIDGVPALEKYMEWTGATPDQVKGGDLLGYSITAPIGVKDPLGDLIAIRHPQAGNDDNTISVGSNAAENTVAILMEGSVDQLITSTGATLKQTAERLGAPAGAYMLVHCGGRRAGIGDRIDEVAAQLKAASGGVPFITEFTFGEFGYEDDSRNTCGGLMLSFTGFEK</sequence>
<reference evidence="3 4" key="1">
    <citation type="submission" date="2019-03" db="EMBL/GenBank/DDBJ databases">
        <title>Genomic Encyclopedia of Type Strains, Phase IV (KMG-IV): sequencing the most valuable type-strain genomes for metagenomic binning, comparative biology and taxonomic classification.</title>
        <authorList>
            <person name="Goeker M."/>
        </authorList>
    </citation>
    <scope>NUCLEOTIDE SEQUENCE [LARGE SCALE GENOMIC DNA]</scope>
    <source>
        <strain evidence="3 4">DSM 28287</strain>
    </source>
</reference>
<dbReference type="Pfam" id="PF10442">
    <property type="entry name" value="FIST_C"/>
    <property type="match status" value="1"/>
</dbReference>
<evidence type="ECO:0000259" key="2">
    <source>
        <dbReference type="SMART" id="SM01204"/>
    </source>
</evidence>
<dbReference type="OrthoDB" id="378730at2"/>
<dbReference type="EMBL" id="SNXO01000013">
    <property type="protein sequence ID" value="TDP57296.1"/>
    <property type="molecule type" value="Genomic_DNA"/>
</dbReference>
<gene>
    <name evidence="3" type="ORF">EV211_11320</name>
</gene>
<dbReference type="SMART" id="SM00897">
    <property type="entry name" value="FIST"/>
    <property type="match status" value="1"/>
</dbReference>
<dbReference type="InterPro" id="IPR013702">
    <property type="entry name" value="FIST_domain_N"/>
</dbReference>
<dbReference type="Proteomes" id="UP000295500">
    <property type="component" value="Unassembled WGS sequence"/>
</dbReference>
<dbReference type="InterPro" id="IPR019494">
    <property type="entry name" value="FIST_C"/>
</dbReference>
<dbReference type="RefSeq" id="WP_133528265.1">
    <property type="nucleotide sequence ID" value="NZ_SNXO01000013.1"/>
</dbReference>
<keyword evidence="4" id="KW-1185">Reference proteome</keyword>
<organism evidence="3 4">
    <name type="scientific">Aminicella lysinilytica</name>
    <dbReference type="NCBI Taxonomy" id="433323"/>
    <lineage>
        <taxon>Bacteria</taxon>
        <taxon>Bacillati</taxon>
        <taxon>Bacillota</taxon>
        <taxon>Clostridia</taxon>
        <taxon>Peptostreptococcales</taxon>
        <taxon>Anaerovoracaceae</taxon>
        <taxon>Aminicella</taxon>
    </lineage>
</organism>
<dbReference type="Pfam" id="PF08495">
    <property type="entry name" value="FIST"/>
    <property type="match status" value="1"/>
</dbReference>
<feature type="domain" description="FIST C-domain" evidence="2">
    <location>
        <begin position="227"/>
        <end position="368"/>
    </location>
</feature>
<protein>
    <recommendedName>
        <fullName evidence="5">Small ligand-binding sensory domain FIST</fullName>
    </recommendedName>
</protein>